<evidence type="ECO:0000313" key="3">
    <source>
        <dbReference type="Proteomes" id="UP001066276"/>
    </source>
</evidence>
<sequence>MAHLHSIVAGPGLFLSIGCPGRPDRHHQGPPAHPVQGQPATARCGHSWQARPGRLHPAPRGAQILPLWPGAATSVPSVRLRCSSAHQDQGRRLTRCSGYGPPGFPRNTPPPPELPLRSAGPPHLLQSDSTTAGSPGAVSAAIFRPLIRLRSFTGSLPPPHGTSLAADFPAG</sequence>
<dbReference type="EMBL" id="JANPWB010000010">
    <property type="protein sequence ID" value="KAJ1143289.1"/>
    <property type="molecule type" value="Genomic_DNA"/>
</dbReference>
<protein>
    <submittedName>
        <fullName evidence="2">Uncharacterized protein</fullName>
    </submittedName>
</protein>
<dbReference type="Proteomes" id="UP001066276">
    <property type="component" value="Chromosome 6"/>
</dbReference>
<keyword evidence="3" id="KW-1185">Reference proteome</keyword>
<feature type="region of interest" description="Disordered" evidence="1">
    <location>
        <begin position="85"/>
        <end position="136"/>
    </location>
</feature>
<proteinExistence type="predicted"/>
<reference evidence="2" key="1">
    <citation type="journal article" date="2022" name="bioRxiv">
        <title>Sequencing and chromosome-scale assembly of the giantPleurodeles waltlgenome.</title>
        <authorList>
            <person name="Brown T."/>
            <person name="Elewa A."/>
            <person name="Iarovenko S."/>
            <person name="Subramanian E."/>
            <person name="Araus A.J."/>
            <person name="Petzold A."/>
            <person name="Susuki M."/>
            <person name="Suzuki K.-i.T."/>
            <person name="Hayashi T."/>
            <person name="Toyoda A."/>
            <person name="Oliveira C."/>
            <person name="Osipova E."/>
            <person name="Leigh N.D."/>
            <person name="Simon A."/>
            <person name="Yun M.H."/>
        </authorList>
    </citation>
    <scope>NUCLEOTIDE SEQUENCE</scope>
    <source>
        <strain evidence="2">20211129_DDA</strain>
        <tissue evidence="2">Liver</tissue>
    </source>
</reference>
<feature type="compositionally biased region" description="Pro residues" evidence="1">
    <location>
        <begin position="102"/>
        <end position="114"/>
    </location>
</feature>
<evidence type="ECO:0000256" key="1">
    <source>
        <dbReference type="SAM" id="MobiDB-lite"/>
    </source>
</evidence>
<evidence type="ECO:0000313" key="2">
    <source>
        <dbReference type="EMBL" id="KAJ1143289.1"/>
    </source>
</evidence>
<gene>
    <name evidence="2" type="ORF">NDU88_009599</name>
</gene>
<accession>A0AAV7QU33</accession>
<feature type="region of interest" description="Disordered" evidence="1">
    <location>
        <begin position="19"/>
        <end position="58"/>
    </location>
</feature>
<name>A0AAV7QU33_PLEWA</name>
<comment type="caution">
    <text evidence="2">The sequence shown here is derived from an EMBL/GenBank/DDBJ whole genome shotgun (WGS) entry which is preliminary data.</text>
</comment>
<organism evidence="2 3">
    <name type="scientific">Pleurodeles waltl</name>
    <name type="common">Iberian ribbed newt</name>
    <dbReference type="NCBI Taxonomy" id="8319"/>
    <lineage>
        <taxon>Eukaryota</taxon>
        <taxon>Metazoa</taxon>
        <taxon>Chordata</taxon>
        <taxon>Craniata</taxon>
        <taxon>Vertebrata</taxon>
        <taxon>Euteleostomi</taxon>
        <taxon>Amphibia</taxon>
        <taxon>Batrachia</taxon>
        <taxon>Caudata</taxon>
        <taxon>Salamandroidea</taxon>
        <taxon>Salamandridae</taxon>
        <taxon>Pleurodelinae</taxon>
        <taxon>Pleurodeles</taxon>
    </lineage>
</organism>
<dbReference type="AlphaFoldDB" id="A0AAV7QU33"/>